<sequence length="146" mass="16549">MRLLQEQTSTTIILNHHASNNLRLSASSFDCLRNCLLVDSGASTHIACSLQLSNLSMDPFPPITKVFLLLFKKRSNKKLVHLLLVMSLMILLLQLLQITKEEVPRKTTPFGPTCYKFQGYPYNYKKNKVSSESVNQVSIPSTTPYF</sequence>
<dbReference type="OrthoDB" id="1748863at2759"/>
<dbReference type="Proteomes" id="UP000257109">
    <property type="component" value="Unassembled WGS sequence"/>
</dbReference>
<accession>A0A371H1E2</accession>
<keyword evidence="1" id="KW-0812">Transmembrane</keyword>
<evidence type="ECO:0000256" key="1">
    <source>
        <dbReference type="SAM" id="Phobius"/>
    </source>
</evidence>
<dbReference type="EMBL" id="QJKJ01003850">
    <property type="protein sequence ID" value="RDX96599.1"/>
    <property type="molecule type" value="Genomic_DNA"/>
</dbReference>
<evidence type="ECO:0000313" key="2">
    <source>
        <dbReference type="EMBL" id="RDX96599.1"/>
    </source>
</evidence>
<protein>
    <submittedName>
        <fullName evidence="2">Uncharacterized protein</fullName>
    </submittedName>
</protein>
<reference evidence="2" key="1">
    <citation type="submission" date="2018-05" db="EMBL/GenBank/DDBJ databases">
        <title>Draft genome of Mucuna pruriens seed.</title>
        <authorList>
            <person name="Nnadi N.E."/>
            <person name="Vos R."/>
            <person name="Hasami M.H."/>
            <person name="Devisetty U.K."/>
            <person name="Aguiy J.C."/>
        </authorList>
    </citation>
    <scope>NUCLEOTIDE SEQUENCE [LARGE SCALE GENOMIC DNA]</scope>
    <source>
        <strain evidence="2">JCA_2017</strain>
    </source>
</reference>
<keyword evidence="1" id="KW-0472">Membrane</keyword>
<feature type="transmembrane region" description="Helical" evidence="1">
    <location>
        <begin position="79"/>
        <end position="96"/>
    </location>
</feature>
<proteinExistence type="predicted"/>
<evidence type="ECO:0000313" key="3">
    <source>
        <dbReference type="Proteomes" id="UP000257109"/>
    </source>
</evidence>
<dbReference type="AlphaFoldDB" id="A0A371H1E2"/>
<name>A0A371H1E2_MUCPR</name>
<keyword evidence="3" id="KW-1185">Reference proteome</keyword>
<feature type="non-terminal residue" evidence="2">
    <location>
        <position position="1"/>
    </location>
</feature>
<gene>
    <name evidence="2" type="ORF">CR513_20738</name>
</gene>
<comment type="caution">
    <text evidence="2">The sequence shown here is derived from an EMBL/GenBank/DDBJ whole genome shotgun (WGS) entry which is preliminary data.</text>
</comment>
<organism evidence="2 3">
    <name type="scientific">Mucuna pruriens</name>
    <name type="common">Velvet bean</name>
    <name type="synonym">Dolichos pruriens</name>
    <dbReference type="NCBI Taxonomy" id="157652"/>
    <lineage>
        <taxon>Eukaryota</taxon>
        <taxon>Viridiplantae</taxon>
        <taxon>Streptophyta</taxon>
        <taxon>Embryophyta</taxon>
        <taxon>Tracheophyta</taxon>
        <taxon>Spermatophyta</taxon>
        <taxon>Magnoliopsida</taxon>
        <taxon>eudicotyledons</taxon>
        <taxon>Gunneridae</taxon>
        <taxon>Pentapetalae</taxon>
        <taxon>rosids</taxon>
        <taxon>fabids</taxon>
        <taxon>Fabales</taxon>
        <taxon>Fabaceae</taxon>
        <taxon>Papilionoideae</taxon>
        <taxon>50 kb inversion clade</taxon>
        <taxon>NPAAA clade</taxon>
        <taxon>indigoferoid/millettioid clade</taxon>
        <taxon>Phaseoleae</taxon>
        <taxon>Mucuna</taxon>
    </lineage>
</organism>
<keyword evidence="1" id="KW-1133">Transmembrane helix</keyword>